<protein>
    <recommendedName>
        <fullName evidence="3">YecA family protein</fullName>
    </recommendedName>
</protein>
<keyword evidence="2" id="KW-1185">Reference proteome</keyword>
<evidence type="ECO:0000313" key="1">
    <source>
        <dbReference type="EMBL" id="GGO65493.1"/>
    </source>
</evidence>
<dbReference type="AlphaFoldDB" id="A0A917YSU7"/>
<evidence type="ECO:0008006" key="3">
    <source>
        <dbReference type="Google" id="ProtNLM"/>
    </source>
</evidence>
<dbReference type="InterPro" id="IPR036255">
    <property type="entry name" value="YgfB-like_sf"/>
</dbReference>
<dbReference type="Pfam" id="PF03695">
    <property type="entry name" value="UPF0149"/>
    <property type="match status" value="1"/>
</dbReference>
<organism evidence="1 2">
    <name type="scientific">Bowmanella pacifica</name>
    <dbReference type="NCBI Taxonomy" id="502051"/>
    <lineage>
        <taxon>Bacteria</taxon>
        <taxon>Pseudomonadati</taxon>
        <taxon>Pseudomonadota</taxon>
        <taxon>Gammaproteobacteria</taxon>
        <taxon>Alteromonadales</taxon>
        <taxon>Alteromonadaceae</taxon>
        <taxon>Bowmanella</taxon>
    </lineage>
</organism>
<proteinExistence type="predicted"/>
<gene>
    <name evidence="1" type="ORF">GCM10010982_07430</name>
</gene>
<reference evidence="1" key="1">
    <citation type="journal article" date="2014" name="Int. J. Syst. Evol. Microbiol.">
        <title>Complete genome sequence of Corynebacterium casei LMG S-19264T (=DSM 44701T), isolated from a smear-ripened cheese.</title>
        <authorList>
            <consortium name="US DOE Joint Genome Institute (JGI-PGF)"/>
            <person name="Walter F."/>
            <person name="Albersmeier A."/>
            <person name="Kalinowski J."/>
            <person name="Ruckert C."/>
        </authorList>
    </citation>
    <scope>NUCLEOTIDE SEQUENCE</scope>
    <source>
        <strain evidence="1">CGMCC 1.7086</strain>
    </source>
</reference>
<dbReference type="Proteomes" id="UP000606935">
    <property type="component" value="Unassembled WGS sequence"/>
</dbReference>
<dbReference type="RefSeq" id="WP_188690443.1">
    <property type="nucleotide sequence ID" value="NZ_BMLS01000001.1"/>
</dbReference>
<accession>A0A917YSU7</accession>
<evidence type="ECO:0000313" key="2">
    <source>
        <dbReference type="Proteomes" id="UP000606935"/>
    </source>
</evidence>
<reference evidence="1" key="2">
    <citation type="submission" date="2020-09" db="EMBL/GenBank/DDBJ databases">
        <authorList>
            <person name="Sun Q."/>
            <person name="Zhou Y."/>
        </authorList>
    </citation>
    <scope>NUCLEOTIDE SEQUENCE</scope>
    <source>
        <strain evidence="1">CGMCC 1.7086</strain>
    </source>
</reference>
<sequence length="216" mass="24160">MTGKFEPTYQTLQQLCEDYPQLLRSYDEVLGLVFAVSAAPQIPPPQQWMPWVLISDEMSSEVADKLTETLMACFKAQLLSMRDEQRLLPTSCCYHAGMTLEDPLSQWMSGCLLGHQHLQNVWQQAWTQMQQQEAERSVSAAKELSHLLRLFSTFANVPLALEQATAKGNTQLNAQLDAIAETLPRALGQYVALSGMLAAYLPHQFETFISGQDPAP</sequence>
<dbReference type="InterPro" id="IPR011978">
    <property type="entry name" value="YgfB-like"/>
</dbReference>
<dbReference type="SUPFAM" id="SSF101327">
    <property type="entry name" value="YgfB-like"/>
    <property type="match status" value="1"/>
</dbReference>
<dbReference type="EMBL" id="BMLS01000001">
    <property type="protein sequence ID" value="GGO65493.1"/>
    <property type="molecule type" value="Genomic_DNA"/>
</dbReference>
<name>A0A917YSU7_9ALTE</name>
<comment type="caution">
    <text evidence="1">The sequence shown here is derived from an EMBL/GenBank/DDBJ whole genome shotgun (WGS) entry which is preliminary data.</text>
</comment>